<dbReference type="Proteomes" id="UP000641853">
    <property type="component" value="Unassembled WGS sequence"/>
</dbReference>
<evidence type="ECO:0000313" key="4">
    <source>
        <dbReference type="Proteomes" id="UP000641853"/>
    </source>
</evidence>
<keyword evidence="4" id="KW-1185">Reference proteome</keyword>
<evidence type="ECO:0000256" key="2">
    <source>
        <dbReference type="ARBA" id="ARBA00023026"/>
    </source>
</evidence>
<accession>A0A8H6V7R8</accession>
<dbReference type="InterPro" id="IPR053214">
    <property type="entry name" value="LysM12-like"/>
</dbReference>
<sequence>MGFSRIRAGHDHESMCAGEQNRRWNRSYGRSFGMEDPSCVGPECLFTGLNSTATPGQCTVTVGYISQAELEQISSSALPAVIPRSLVGVVEWALDVATFVERENMTDANFNITQAKQAITEAISTSGYNISDFADFNLTILATALTGDDGCTELQQQQIRSDWVESWKIMKYIYNVANAGIGFNEAAAVVTDVGKFN</sequence>
<dbReference type="AlphaFoldDB" id="A0A8H6V7R8"/>
<dbReference type="InterPro" id="IPR029070">
    <property type="entry name" value="Chitinase_insertion_sf"/>
</dbReference>
<gene>
    <name evidence="3" type="ORF">CNMCM7691_001486</name>
</gene>
<comment type="caution">
    <text evidence="3">The sequence shown here is derived from an EMBL/GenBank/DDBJ whole genome shotgun (WGS) entry which is preliminary data.</text>
</comment>
<evidence type="ECO:0000313" key="3">
    <source>
        <dbReference type="EMBL" id="KAF7182098.1"/>
    </source>
</evidence>
<dbReference type="PANTHER" id="PTHR47700">
    <property type="entry name" value="V CHITINASE, PUTATIVE (AFU_ORTHOLOGUE AFUA_6G13720)-RELATED"/>
    <property type="match status" value="1"/>
</dbReference>
<reference evidence="3" key="1">
    <citation type="submission" date="2020-06" db="EMBL/GenBank/DDBJ databases">
        <title>Draft genome sequences of strains closely related to Aspergillus parafelis and Aspergillus hiratsukae.</title>
        <authorList>
            <person name="Dos Santos R.A.C."/>
            <person name="Rivero-Menendez O."/>
            <person name="Steenwyk J.L."/>
            <person name="Mead M.E."/>
            <person name="Goldman G.H."/>
            <person name="Alastruey-Izquierdo A."/>
            <person name="Rokas A."/>
        </authorList>
    </citation>
    <scope>NUCLEOTIDE SEQUENCE</scope>
    <source>
        <strain evidence="3">CNM-CM7691</strain>
    </source>
</reference>
<name>A0A8H6V7R8_9EURO</name>
<dbReference type="EMBL" id="JACBAG010001792">
    <property type="protein sequence ID" value="KAF7182098.1"/>
    <property type="molecule type" value="Genomic_DNA"/>
</dbReference>
<organism evidence="3 4">
    <name type="scientific">Aspergillus felis</name>
    <dbReference type="NCBI Taxonomy" id="1287682"/>
    <lineage>
        <taxon>Eukaryota</taxon>
        <taxon>Fungi</taxon>
        <taxon>Dikarya</taxon>
        <taxon>Ascomycota</taxon>
        <taxon>Pezizomycotina</taxon>
        <taxon>Eurotiomycetes</taxon>
        <taxon>Eurotiomycetidae</taxon>
        <taxon>Eurotiales</taxon>
        <taxon>Aspergillaceae</taxon>
        <taxon>Aspergillus</taxon>
        <taxon>Aspergillus subgen. Fumigati</taxon>
    </lineage>
</organism>
<dbReference type="SUPFAM" id="SSF54556">
    <property type="entry name" value="Chitinase insertion domain"/>
    <property type="match status" value="1"/>
</dbReference>
<dbReference type="Gene3D" id="3.10.50.10">
    <property type="match status" value="1"/>
</dbReference>
<proteinExistence type="predicted"/>
<dbReference type="GO" id="GO:0008061">
    <property type="term" value="F:chitin binding"/>
    <property type="evidence" value="ECO:0007669"/>
    <property type="project" value="UniProtKB-KW"/>
</dbReference>
<keyword evidence="2" id="KW-0843">Virulence</keyword>
<evidence type="ECO:0000256" key="1">
    <source>
        <dbReference type="ARBA" id="ARBA00022669"/>
    </source>
</evidence>
<keyword evidence="1" id="KW-0147">Chitin-binding</keyword>
<dbReference type="PANTHER" id="PTHR47700:SF2">
    <property type="entry name" value="CHITINASE"/>
    <property type="match status" value="1"/>
</dbReference>
<protein>
    <submittedName>
        <fullName evidence="3">Uncharacterized protein</fullName>
    </submittedName>
</protein>